<feature type="region of interest" description="Disordered" evidence="1">
    <location>
        <begin position="288"/>
        <end position="347"/>
    </location>
</feature>
<accession>A0A1I8FJJ0</accession>
<dbReference type="AlphaFoldDB" id="A0A1I8FJJ0"/>
<reference evidence="3" key="1">
    <citation type="submission" date="2016-11" db="UniProtKB">
        <authorList>
            <consortium name="WormBaseParasite"/>
        </authorList>
    </citation>
    <scope>IDENTIFICATION</scope>
</reference>
<evidence type="ECO:0000313" key="3">
    <source>
        <dbReference type="WBParaSite" id="maker-unitig_37716-snap-gene-0.4-mRNA-1"/>
    </source>
</evidence>
<proteinExistence type="predicted"/>
<dbReference type="WBParaSite" id="maker-unitig_37716-snap-gene-0.4-mRNA-1">
    <property type="protein sequence ID" value="maker-unitig_37716-snap-gene-0.4-mRNA-1"/>
    <property type="gene ID" value="maker-unitig_37716-snap-gene-0.4"/>
</dbReference>
<sequence>LRFTISRQWNLVQQPAAASCLPGGPWAGIAAGPSAAVQEWPMSLLISATWDTLSGNSQRPVAMSCPARRVRPRNEPHKRLRWRGLESAYPDAVLFCGRNFEKPFQPPISAAGGSRCGCDLAESAGYLMHRCRPGDVAASGRPAGSGCTVRCAAAAGSADEARRRRVGRYRHSPTRRRWWTGLAPLRLPPPSWTTGATPPDSASRKRSPAQRMDCRHSVRPLTPLRPLRREDVDSDEDDNGGTFGTPPKEDETDEEGRGSNDDPPLWLRTEASVAAVARWALRLRMTREAGQRGRWRSARMTPRSRQRRQLRAGPGPHSRASSVPKLSARCRQKPDAPSWNSVLAAAA</sequence>
<name>A0A1I8FJJ0_9PLAT</name>
<organism evidence="2 3">
    <name type="scientific">Macrostomum lignano</name>
    <dbReference type="NCBI Taxonomy" id="282301"/>
    <lineage>
        <taxon>Eukaryota</taxon>
        <taxon>Metazoa</taxon>
        <taxon>Spiralia</taxon>
        <taxon>Lophotrochozoa</taxon>
        <taxon>Platyhelminthes</taxon>
        <taxon>Rhabditophora</taxon>
        <taxon>Macrostomorpha</taxon>
        <taxon>Macrostomida</taxon>
        <taxon>Macrostomidae</taxon>
        <taxon>Macrostomum</taxon>
    </lineage>
</organism>
<feature type="region of interest" description="Disordered" evidence="1">
    <location>
        <begin position="180"/>
        <end position="266"/>
    </location>
</feature>
<dbReference type="Proteomes" id="UP000095280">
    <property type="component" value="Unplaced"/>
</dbReference>
<evidence type="ECO:0000313" key="2">
    <source>
        <dbReference type="Proteomes" id="UP000095280"/>
    </source>
</evidence>
<feature type="compositionally biased region" description="Basic residues" evidence="1">
    <location>
        <begin position="293"/>
        <end position="310"/>
    </location>
</feature>
<keyword evidence="2" id="KW-1185">Reference proteome</keyword>
<evidence type="ECO:0000256" key="1">
    <source>
        <dbReference type="SAM" id="MobiDB-lite"/>
    </source>
</evidence>
<protein>
    <submittedName>
        <fullName evidence="3">DUF4757 domain-containing protein</fullName>
    </submittedName>
</protein>